<keyword evidence="2" id="KW-0560">Oxidoreductase</keyword>
<dbReference type="EC" id="1.-.-.-" evidence="2"/>
<accession>A0ABZ0IXR1</accession>
<dbReference type="RefSeq" id="WP_317492049.1">
    <property type="nucleotide sequence ID" value="NZ_CP136051.1"/>
</dbReference>
<feature type="domain" description="ER-bound oxygenase mpaB/mpaB'/Rubber oxygenase catalytic" evidence="1">
    <location>
        <begin position="103"/>
        <end position="308"/>
    </location>
</feature>
<reference evidence="2 3" key="1">
    <citation type="journal article" date="2023" name="Microbiol. Resour. Announc.">
        <title>Complete Genome Sequence of Imperialibacter roseus strain P4T.</title>
        <authorList>
            <person name="Tizabi D.R."/>
            <person name="Bachvaroff T."/>
            <person name="Hill R.T."/>
        </authorList>
    </citation>
    <scope>NUCLEOTIDE SEQUENCE [LARGE SCALE GENOMIC DNA]</scope>
    <source>
        <strain evidence="2 3">P4T</strain>
    </source>
</reference>
<dbReference type="Pfam" id="PF09995">
    <property type="entry name" value="MPAB_Lcp_cat"/>
    <property type="match status" value="1"/>
</dbReference>
<dbReference type="GO" id="GO:0016491">
    <property type="term" value="F:oxidoreductase activity"/>
    <property type="evidence" value="ECO:0007669"/>
    <property type="project" value="UniProtKB-KW"/>
</dbReference>
<evidence type="ECO:0000313" key="2">
    <source>
        <dbReference type="EMBL" id="WOK09431.1"/>
    </source>
</evidence>
<sequence length="334" mass="38191">MDLEKFRLTGDPPADAVVEVIQRDMPELWASDKWKNFTHNNQKPDDTWPKELISFINQNEVLPEDSLPNRLKHTQEFFSKHQPLILLCLGLYSLPYCYAAANGAKVLYHSKRLRESPGKRLIETASFVLDVSEPGAFDTKGKGFRSILKVRLMHALTRYYIKNQAFWQSDWGLPINQEDMAGTNLAFSLIVLRGLRKLGVDVKGAESKDFLQYWNLIGHLLGIENELVKDNVKQALSLEKQIAKRHFTRSVEGVELAAALRKHIEVEMRNSAIHLPVSALMAYLLGSEISKMLDIETSSFNKVVAKSFVSLSKIQQLIGRDFQWQRQEIDRVNL</sequence>
<dbReference type="InterPro" id="IPR037473">
    <property type="entry name" value="Lcp-like"/>
</dbReference>
<dbReference type="InterPro" id="IPR018713">
    <property type="entry name" value="MPAB/Lcp_cat_dom"/>
</dbReference>
<proteinExistence type="predicted"/>
<organism evidence="2 3">
    <name type="scientific">Imperialibacter roseus</name>
    <dbReference type="NCBI Taxonomy" id="1324217"/>
    <lineage>
        <taxon>Bacteria</taxon>
        <taxon>Pseudomonadati</taxon>
        <taxon>Bacteroidota</taxon>
        <taxon>Cytophagia</taxon>
        <taxon>Cytophagales</taxon>
        <taxon>Flammeovirgaceae</taxon>
        <taxon>Imperialibacter</taxon>
    </lineage>
</organism>
<evidence type="ECO:0000259" key="1">
    <source>
        <dbReference type="Pfam" id="PF09995"/>
    </source>
</evidence>
<evidence type="ECO:0000313" key="3">
    <source>
        <dbReference type="Proteomes" id="UP001302349"/>
    </source>
</evidence>
<dbReference type="EMBL" id="CP136051">
    <property type="protein sequence ID" value="WOK09431.1"/>
    <property type="molecule type" value="Genomic_DNA"/>
</dbReference>
<dbReference type="Proteomes" id="UP001302349">
    <property type="component" value="Chromosome"/>
</dbReference>
<protein>
    <submittedName>
        <fullName evidence="2">Oxygenase MpaB family protein</fullName>
        <ecNumber evidence="2">1.-.-.-</ecNumber>
    </submittedName>
</protein>
<dbReference type="PANTHER" id="PTHR37539:SF1">
    <property type="entry name" value="ER-BOUND OXYGENASE MPAB_MPAB'_RUBBER OXYGENASE CATALYTIC DOMAIN-CONTAINING PROTEIN"/>
    <property type="match status" value="1"/>
</dbReference>
<keyword evidence="3" id="KW-1185">Reference proteome</keyword>
<dbReference type="PANTHER" id="PTHR37539">
    <property type="entry name" value="SECRETED PROTEIN-RELATED"/>
    <property type="match status" value="1"/>
</dbReference>
<name>A0ABZ0IXR1_9BACT</name>
<gene>
    <name evidence="2" type="ORF">RT717_12350</name>
</gene>